<dbReference type="KEGG" id="cmax:111497410"/>
<gene>
    <name evidence="2" type="primary">LOC111497410</name>
</gene>
<dbReference type="GO" id="GO:0048367">
    <property type="term" value="P:shoot system development"/>
    <property type="evidence" value="ECO:0007669"/>
    <property type="project" value="InterPro"/>
</dbReference>
<dbReference type="RefSeq" id="XP_023003964.1">
    <property type="nucleotide sequence ID" value="XM_023148196.1"/>
</dbReference>
<sequence length="307" mass="34853">MVAFSQTPWSRYRVRSISLPARSHPSTIRVEQQLAKLRSLDSSSFSSIEAICSSLSGLVELYRCINEVLNLPLPQQALAVLRGEIWVQELVDNSVRFLDICDNTRDAILVIKESIRELQSAIRRSKYEDSGVENSIASYICSRKRIKHESLKKSITSVRQTDYTAGASPPLQIENEVTAAVIRVLREASSVTSSIFNSLLSFLAVPMNRRPKPSRWALVSRLLQKGAITRDNHTERINELVNLDMAIDRLQLESLNRDGEAKEKIQSIVRERLQGLDWSIERIERGTEGLFRELIHTRVCLLNILSQ</sequence>
<dbReference type="GeneID" id="111497410"/>
<reference evidence="2" key="1">
    <citation type="submission" date="2025-08" db="UniProtKB">
        <authorList>
            <consortium name="RefSeq"/>
        </authorList>
    </citation>
    <scope>IDENTIFICATION</scope>
    <source>
        <tissue evidence="2">Young leaves</tissue>
    </source>
</reference>
<accession>A0A6J1KUU4</accession>
<protein>
    <submittedName>
        <fullName evidence="2">Uncharacterized protein LOC111497410</fullName>
    </submittedName>
</protein>
<keyword evidence="1" id="KW-1185">Reference proteome</keyword>
<evidence type="ECO:0000313" key="2">
    <source>
        <dbReference type="RefSeq" id="XP_023003964.1"/>
    </source>
</evidence>
<dbReference type="PANTHER" id="PTHR33070:SF116">
    <property type="entry name" value="DUF241 DOMAIN PROTEIN"/>
    <property type="match status" value="1"/>
</dbReference>
<dbReference type="Proteomes" id="UP000504608">
    <property type="component" value="Unplaced"/>
</dbReference>
<dbReference type="GO" id="GO:0048364">
    <property type="term" value="P:root development"/>
    <property type="evidence" value="ECO:0007669"/>
    <property type="project" value="InterPro"/>
</dbReference>
<dbReference type="Pfam" id="PF03087">
    <property type="entry name" value="BPS1"/>
    <property type="match status" value="1"/>
</dbReference>
<evidence type="ECO:0000313" key="1">
    <source>
        <dbReference type="Proteomes" id="UP000504608"/>
    </source>
</evidence>
<organism evidence="1 2">
    <name type="scientific">Cucurbita maxima</name>
    <name type="common">Pumpkin</name>
    <name type="synonym">Winter squash</name>
    <dbReference type="NCBI Taxonomy" id="3661"/>
    <lineage>
        <taxon>Eukaryota</taxon>
        <taxon>Viridiplantae</taxon>
        <taxon>Streptophyta</taxon>
        <taxon>Embryophyta</taxon>
        <taxon>Tracheophyta</taxon>
        <taxon>Spermatophyta</taxon>
        <taxon>Magnoliopsida</taxon>
        <taxon>eudicotyledons</taxon>
        <taxon>Gunneridae</taxon>
        <taxon>Pentapetalae</taxon>
        <taxon>rosids</taxon>
        <taxon>fabids</taxon>
        <taxon>Cucurbitales</taxon>
        <taxon>Cucurbitaceae</taxon>
        <taxon>Cucurbiteae</taxon>
        <taxon>Cucurbita</taxon>
    </lineage>
</organism>
<name>A0A6J1KUU4_CUCMA</name>
<dbReference type="InterPro" id="IPR004320">
    <property type="entry name" value="BPS1_pln"/>
</dbReference>
<dbReference type="OrthoDB" id="1701699at2759"/>
<dbReference type="AlphaFoldDB" id="A0A6J1KUU4"/>
<proteinExistence type="predicted"/>
<dbReference type="PANTHER" id="PTHR33070">
    <property type="entry name" value="OS06G0725500 PROTEIN"/>
    <property type="match status" value="1"/>
</dbReference>